<dbReference type="PANTHER" id="PTHR30432:SF1">
    <property type="entry name" value="DNA-BINDING TRANSCRIPTIONAL DUAL REGULATOR MODE"/>
    <property type="match status" value="1"/>
</dbReference>
<evidence type="ECO:0000259" key="1">
    <source>
        <dbReference type="Pfam" id="PF00126"/>
    </source>
</evidence>
<comment type="caution">
    <text evidence="2">The sequence shown here is derived from an EMBL/GenBank/DDBJ whole genome shotgun (WGS) entry which is preliminary data.</text>
</comment>
<dbReference type="Proteomes" id="UP000316562">
    <property type="component" value="Unassembled WGS sequence"/>
</dbReference>
<proteinExistence type="predicted"/>
<dbReference type="Gene3D" id="1.10.10.10">
    <property type="entry name" value="Winged helix-like DNA-binding domain superfamily/Winged helix DNA-binding domain"/>
    <property type="match status" value="1"/>
</dbReference>
<dbReference type="InterPro" id="IPR051815">
    <property type="entry name" value="Molybdate_resp_trans_reg"/>
</dbReference>
<dbReference type="SUPFAM" id="SSF46785">
    <property type="entry name" value="Winged helix' DNA-binding domain"/>
    <property type="match status" value="1"/>
</dbReference>
<dbReference type="InterPro" id="IPR036390">
    <property type="entry name" value="WH_DNA-bd_sf"/>
</dbReference>
<sequence length="116" mass="13046">MNNDVKPPFDIKTKIWFEKNGEPVFGAGRLLLLQKIESTGSINKAAKDLGFSYKKAWSYINLMEERFGYQLVNKKIGGKNGGGSVLTEDAKRLMADYKMVLNEENAFIRQLGGKLI</sequence>
<evidence type="ECO:0000313" key="3">
    <source>
        <dbReference type="Proteomes" id="UP000316562"/>
    </source>
</evidence>
<dbReference type="GO" id="GO:0003700">
    <property type="term" value="F:DNA-binding transcription factor activity"/>
    <property type="evidence" value="ECO:0007669"/>
    <property type="project" value="InterPro"/>
</dbReference>
<dbReference type="EMBL" id="SGBC01000002">
    <property type="protein sequence ID" value="RZD16651.1"/>
    <property type="molecule type" value="Genomic_DNA"/>
</dbReference>
<dbReference type="InterPro" id="IPR036388">
    <property type="entry name" value="WH-like_DNA-bd_sf"/>
</dbReference>
<evidence type="ECO:0000313" key="2">
    <source>
        <dbReference type="EMBL" id="RZD16651.1"/>
    </source>
</evidence>
<feature type="domain" description="HTH lysR-type" evidence="1">
    <location>
        <begin position="30"/>
        <end position="90"/>
    </location>
</feature>
<reference evidence="2 3" key="1">
    <citation type="journal article" date="2019" name="ISME J.">
        <title>Insights into ecological role of a new deltaproteobacterial order Candidatus Acidulodesulfobacterales by metagenomics and metatranscriptomics.</title>
        <authorList>
            <person name="Tan S."/>
            <person name="Liu J."/>
            <person name="Fang Y."/>
            <person name="Hedlund B.P."/>
            <person name="Lian Z.H."/>
            <person name="Huang L.Y."/>
            <person name="Li J.T."/>
            <person name="Huang L.N."/>
            <person name="Li W.J."/>
            <person name="Jiang H.C."/>
            <person name="Dong H.L."/>
            <person name="Shu W.S."/>
        </authorList>
    </citation>
    <scope>NUCLEOTIDE SEQUENCE [LARGE SCALE GENOMIC DNA]</scope>
    <source>
        <strain evidence="2">AP2</strain>
    </source>
</reference>
<dbReference type="AlphaFoldDB" id="A0A519BHA3"/>
<organism evidence="2 3">
    <name type="scientific">Acididesulfobacter guangdongensis</name>
    <dbReference type="NCBI Taxonomy" id="2597225"/>
    <lineage>
        <taxon>Bacteria</taxon>
        <taxon>Deltaproteobacteria</taxon>
        <taxon>Candidatus Acidulodesulfobacterales</taxon>
        <taxon>Candidatus Acididesulfobacter</taxon>
    </lineage>
</organism>
<accession>A0A519BHA3</accession>
<protein>
    <submittedName>
        <fullName evidence="2">LysR family transcriptional regulator</fullName>
    </submittedName>
</protein>
<dbReference type="InterPro" id="IPR000847">
    <property type="entry name" value="LysR_HTH_N"/>
</dbReference>
<dbReference type="PANTHER" id="PTHR30432">
    <property type="entry name" value="TRANSCRIPTIONAL REGULATOR MODE"/>
    <property type="match status" value="1"/>
</dbReference>
<gene>
    <name evidence="2" type="ORF">EVJ46_05645</name>
</gene>
<dbReference type="Pfam" id="PF00126">
    <property type="entry name" value="HTH_1"/>
    <property type="match status" value="1"/>
</dbReference>
<name>A0A519BHA3_ACIG2</name>